<evidence type="ECO:0000256" key="2">
    <source>
        <dbReference type="ARBA" id="ARBA00022737"/>
    </source>
</evidence>
<dbReference type="InterPro" id="IPR002048">
    <property type="entry name" value="EF_hand_dom"/>
</dbReference>
<evidence type="ECO:0000313" key="6">
    <source>
        <dbReference type="Proteomes" id="UP000807716"/>
    </source>
</evidence>
<organism evidence="5 6">
    <name type="scientific">Actinomortierella ambigua</name>
    <dbReference type="NCBI Taxonomy" id="1343610"/>
    <lineage>
        <taxon>Eukaryota</taxon>
        <taxon>Fungi</taxon>
        <taxon>Fungi incertae sedis</taxon>
        <taxon>Mucoromycota</taxon>
        <taxon>Mortierellomycotina</taxon>
        <taxon>Mortierellomycetes</taxon>
        <taxon>Mortierellales</taxon>
        <taxon>Mortierellaceae</taxon>
        <taxon>Actinomortierella</taxon>
    </lineage>
</organism>
<keyword evidence="6" id="KW-1185">Reference proteome</keyword>
<dbReference type="OrthoDB" id="26525at2759"/>
<dbReference type="SMART" id="SM00054">
    <property type="entry name" value="EFh"/>
    <property type="match status" value="2"/>
</dbReference>
<dbReference type="CDD" id="cd00051">
    <property type="entry name" value="EFh"/>
    <property type="match status" value="1"/>
</dbReference>
<dbReference type="InterPro" id="IPR018247">
    <property type="entry name" value="EF_Hand_1_Ca_BS"/>
</dbReference>
<dbReference type="PANTHER" id="PTHR23048">
    <property type="entry name" value="MYOSIN LIGHT CHAIN 1, 3"/>
    <property type="match status" value="1"/>
</dbReference>
<keyword evidence="1" id="KW-0479">Metal-binding</keyword>
<evidence type="ECO:0000313" key="5">
    <source>
        <dbReference type="EMBL" id="KAG0270517.1"/>
    </source>
</evidence>
<dbReference type="EMBL" id="JAAAJB010000004">
    <property type="protein sequence ID" value="KAG0270517.1"/>
    <property type="molecule type" value="Genomic_DNA"/>
</dbReference>
<dbReference type="Gene3D" id="1.10.238.10">
    <property type="entry name" value="EF-hand"/>
    <property type="match status" value="1"/>
</dbReference>
<keyword evidence="2" id="KW-0677">Repeat</keyword>
<sequence>MTTDSFTEQEIQDFRESFLVFDKDDSGAISKQELRSLLKTIGEKINHQELEQKFNEYDSDKSGLIDFNEFLVLIKRLMKNKIAA</sequence>
<dbReference type="PROSITE" id="PS50222">
    <property type="entry name" value="EF_HAND_2"/>
    <property type="match status" value="2"/>
</dbReference>
<gene>
    <name evidence="5" type="ORF">DFQ27_005595</name>
</gene>
<protein>
    <recommendedName>
        <fullName evidence="4">EF-hand domain-containing protein</fullName>
    </recommendedName>
</protein>
<dbReference type="SUPFAM" id="SSF47473">
    <property type="entry name" value="EF-hand"/>
    <property type="match status" value="1"/>
</dbReference>
<dbReference type="GO" id="GO:0016460">
    <property type="term" value="C:myosin II complex"/>
    <property type="evidence" value="ECO:0007669"/>
    <property type="project" value="TreeGrafter"/>
</dbReference>
<keyword evidence="3" id="KW-0106">Calcium</keyword>
<dbReference type="Proteomes" id="UP000807716">
    <property type="component" value="Unassembled WGS sequence"/>
</dbReference>
<feature type="domain" description="EF-hand" evidence="4">
    <location>
        <begin position="9"/>
        <end position="44"/>
    </location>
</feature>
<dbReference type="PROSITE" id="PS00018">
    <property type="entry name" value="EF_HAND_1"/>
    <property type="match status" value="2"/>
</dbReference>
<feature type="domain" description="EF-hand" evidence="4">
    <location>
        <begin position="45"/>
        <end position="80"/>
    </location>
</feature>
<dbReference type="Pfam" id="PF13499">
    <property type="entry name" value="EF-hand_7"/>
    <property type="match status" value="1"/>
</dbReference>
<dbReference type="AlphaFoldDB" id="A0A9P6UDG8"/>
<accession>A0A9P6UDG8</accession>
<dbReference type="GO" id="GO:0005509">
    <property type="term" value="F:calcium ion binding"/>
    <property type="evidence" value="ECO:0007669"/>
    <property type="project" value="InterPro"/>
</dbReference>
<dbReference type="InterPro" id="IPR050230">
    <property type="entry name" value="CALM/Myosin/TropC-like"/>
</dbReference>
<evidence type="ECO:0000256" key="1">
    <source>
        <dbReference type="ARBA" id="ARBA00022723"/>
    </source>
</evidence>
<dbReference type="InterPro" id="IPR011992">
    <property type="entry name" value="EF-hand-dom_pair"/>
</dbReference>
<evidence type="ECO:0000256" key="3">
    <source>
        <dbReference type="ARBA" id="ARBA00022837"/>
    </source>
</evidence>
<reference evidence="5" key="1">
    <citation type="journal article" date="2020" name="Fungal Divers.">
        <title>Resolving the Mortierellaceae phylogeny through synthesis of multi-gene phylogenetics and phylogenomics.</title>
        <authorList>
            <person name="Vandepol N."/>
            <person name="Liber J."/>
            <person name="Desiro A."/>
            <person name="Na H."/>
            <person name="Kennedy M."/>
            <person name="Barry K."/>
            <person name="Grigoriev I.V."/>
            <person name="Miller A.N."/>
            <person name="O'Donnell K."/>
            <person name="Stajich J.E."/>
            <person name="Bonito G."/>
        </authorList>
    </citation>
    <scope>NUCLEOTIDE SEQUENCE</scope>
    <source>
        <strain evidence="5">BC1065</strain>
    </source>
</reference>
<name>A0A9P6UDG8_9FUNG</name>
<proteinExistence type="predicted"/>
<dbReference type="PANTHER" id="PTHR23048:SF0">
    <property type="entry name" value="CALMODULIN LIKE 3"/>
    <property type="match status" value="1"/>
</dbReference>
<dbReference type="FunFam" id="1.10.238.10:FF:000336">
    <property type="entry name" value="HLH domain-containing protein"/>
    <property type="match status" value="1"/>
</dbReference>
<evidence type="ECO:0000259" key="4">
    <source>
        <dbReference type="PROSITE" id="PS50222"/>
    </source>
</evidence>
<comment type="caution">
    <text evidence="5">The sequence shown here is derived from an EMBL/GenBank/DDBJ whole genome shotgun (WGS) entry which is preliminary data.</text>
</comment>